<dbReference type="InterPro" id="IPR020843">
    <property type="entry name" value="ER"/>
</dbReference>
<dbReference type="SMART" id="SM00829">
    <property type="entry name" value="PKS_ER"/>
    <property type="match status" value="1"/>
</dbReference>
<dbReference type="AlphaFoldDB" id="A0A6A7K7Z6"/>
<protein>
    <submittedName>
        <fullName evidence="5">Alcohol dehydrogenase catalytic domain-containing protein</fullName>
    </submittedName>
</protein>
<dbReference type="Proteomes" id="UP000440004">
    <property type="component" value="Unassembled WGS sequence"/>
</dbReference>
<comment type="caution">
    <text evidence="5">The sequence shown here is derived from an EMBL/GenBank/DDBJ whole genome shotgun (WGS) entry which is preliminary data.</text>
</comment>
<sequence length="346" mass="37541">MKDTMKGLCLNEEQKLELKQFPIPEPKKGFVRVKVKRAGICATDIGYWKHGSDRLKLPVILGHEASGVVEKLGEGTSKFKEGDRVIVMTTYEVCGECRFCRIEATNLCISRRGIGSKENGAFAEYIVVPEKSLIAMPDTMTYDEGAMVEVLACGVHAVAEQTPVTLNSVTLILGPGPIGVLAAQVAKAAGSKVVIAGLTQDKPRLELAKELGVDVVVNLQEEDLKKIILDMTDGYGADFVVEASGSIPAVRTALDLVAKRGTLCQMGVHHSLVEVDWSLILHKELNVIGSLSQKPTAWHIAKDLIVDGKVKVDPLVSDVMPIEEYEDAFEKAANVSGFKVLFDLEK</sequence>
<dbReference type="PANTHER" id="PTHR43401">
    <property type="entry name" value="L-THREONINE 3-DEHYDROGENASE"/>
    <property type="match status" value="1"/>
</dbReference>
<evidence type="ECO:0000256" key="1">
    <source>
        <dbReference type="ARBA" id="ARBA00022723"/>
    </source>
</evidence>
<evidence type="ECO:0000313" key="5">
    <source>
        <dbReference type="EMBL" id="MPW25337.1"/>
    </source>
</evidence>
<dbReference type="RefSeq" id="WP_152802736.1">
    <property type="nucleotide sequence ID" value="NZ_WHNX01000007.1"/>
</dbReference>
<dbReference type="SUPFAM" id="SSF50129">
    <property type="entry name" value="GroES-like"/>
    <property type="match status" value="1"/>
</dbReference>
<dbReference type="Gene3D" id="3.90.180.10">
    <property type="entry name" value="Medium-chain alcohol dehydrogenases, catalytic domain"/>
    <property type="match status" value="1"/>
</dbReference>
<dbReference type="PANTHER" id="PTHR43401:SF2">
    <property type="entry name" value="L-THREONINE 3-DEHYDROGENASE"/>
    <property type="match status" value="1"/>
</dbReference>
<dbReference type="SUPFAM" id="SSF51735">
    <property type="entry name" value="NAD(P)-binding Rossmann-fold domains"/>
    <property type="match status" value="1"/>
</dbReference>
<dbReference type="InterPro" id="IPR036291">
    <property type="entry name" value="NAD(P)-bd_dom_sf"/>
</dbReference>
<dbReference type="InterPro" id="IPR050129">
    <property type="entry name" value="Zn_alcohol_dh"/>
</dbReference>
<name>A0A6A7K7Z6_9FIRM</name>
<keyword evidence="6" id="KW-1185">Reference proteome</keyword>
<dbReference type="Pfam" id="PF08240">
    <property type="entry name" value="ADH_N"/>
    <property type="match status" value="1"/>
</dbReference>
<keyword evidence="3" id="KW-0560">Oxidoreductase</keyword>
<accession>A0A6A7K7Z6</accession>
<proteinExistence type="predicted"/>
<dbReference type="GO" id="GO:0016491">
    <property type="term" value="F:oxidoreductase activity"/>
    <property type="evidence" value="ECO:0007669"/>
    <property type="project" value="UniProtKB-KW"/>
</dbReference>
<dbReference type="Gene3D" id="3.40.50.720">
    <property type="entry name" value="NAD(P)-binding Rossmann-like Domain"/>
    <property type="match status" value="1"/>
</dbReference>
<dbReference type="Pfam" id="PF00107">
    <property type="entry name" value="ADH_zinc_N"/>
    <property type="match status" value="1"/>
</dbReference>
<evidence type="ECO:0000259" key="4">
    <source>
        <dbReference type="SMART" id="SM00829"/>
    </source>
</evidence>
<dbReference type="EMBL" id="WHNX01000007">
    <property type="protein sequence ID" value="MPW25337.1"/>
    <property type="molecule type" value="Genomic_DNA"/>
</dbReference>
<dbReference type="InterPro" id="IPR011032">
    <property type="entry name" value="GroES-like_sf"/>
</dbReference>
<dbReference type="InterPro" id="IPR013154">
    <property type="entry name" value="ADH-like_N"/>
</dbReference>
<evidence type="ECO:0000256" key="3">
    <source>
        <dbReference type="ARBA" id="ARBA00023002"/>
    </source>
</evidence>
<organism evidence="5 6">
    <name type="scientific">Alkalibaculum sporogenes</name>
    <dbReference type="NCBI Taxonomy" id="2655001"/>
    <lineage>
        <taxon>Bacteria</taxon>
        <taxon>Bacillati</taxon>
        <taxon>Bacillota</taxon>
        <taxon>Clostridia</taxon>
        <taxon>Eubacteriales</taxon>
        <taxon>Eubacteriaceae</taxon>
        <taxon>Alkalibaculum</taxon>
    </lineage>
</organism>
<keyword evidence="2" id="KW-0862">Zinc</keyword>
<evidence type="ECO:0000256" key="2">
    <source>
        <dbReference type="ARBA" id="ARBA00022833"/>
    </source>
</evidence>
<dbReference type="InterPro" id="IPR013149">
    <property type="entry name" value="ADH-like_C"/>
</dbReference>
<gene>
    <name evidence="5" type="ORF">GC105_06010</name>
</gene>
<keyword evidence="1" id="KW-0479">Metal-binding</keyword>
<reference evidence="5 6" key="1">
    <citation type="submission" date="2019-10" db="EMBL/GenBank/DDBJ databases">
        <title>Alkalibaculum tamaniensis sp.nov., a new alkaliphilic acetogen, isolated on methoxylated aromatics from a mud volcano.</title>
        <authorList>
            <person name="Khomyakova M.A."/>
            <person name="Merkel A.Y."/>
            <person name="Bonch-Osmolovskaya E.A."/>
            <person name="Slobodkin A.I."/>
        </authorList>
    </citation>
    <scope>NUCLEOTIDE SEQUENCE [LARGE SCALE GENOMIC DNA]</scope>
    <source>
        <strain evidence="5 6">M08DMB</strain>
    </source>
</reference>
<evidence type="ECO:0000313" key="6">
    <source>
        <dbReference type="Proteomes" id="UP000440004"/>
    </source>
</evidence>
<feature type="domain" description="Enoyl reductase (ER)" evidence="4">
    <location>
        <begin position="13"/>
        <end position="342"/>
    </location>
</feature>
<dbReference type="GO" id="GO:0046872">
    <property type="term" value="F:metal ion binding"/>
    <property type="evidence" value="ECO:0007669"/>
    <property type="project" value="UniProtKB-KW"/>
</dbReference>